<dbReference type="EMBL" id="JABBVZ010000024">
    <property type="protein sequence ID" value="NMP22493.1"/>
    <property type="molecule type" value="Genomic_DNA"/>
</dbReference>
<evidence type="ECO:0000313" key="11">
    <source>
        <dbReference type="EMBL" id="NMP22493.1"/>
    </source>
</evidence>
<evidence type="ECO:0000256" key="7">
    <source>
        <dbReference type="ARBA" id="ARBA00022989"/>
    </source>
</evidence>
<keyword evidence="8" id="KW-0408">Iron</keyword>
<dbReference type="GO" id="GO:0006099">
    <property type="term" value="P:tricarboxylic acid cycle"/>
    <property type="evidence" value="ECO:0007669"/>
    <property type="project" value="InterPro"/>
</dbReference>
<dbReference type="NCBIfam" id="TIGR02970">
    <property type="entry name" value="succ_dehyd_cytB"/>
    <property type="match status" value="1"/>
</dbReference>
<dbReference type="InterPro" id="IPR014314">
    <property type="entry name" value="Succ_DH_cytb556"/>
</dbReference>
<dbReference type="PANTHER" id="PTHR41910">
    <property type="entry name" value="SUCCINATE DEHYDROGENASE 2 MEMBRANE SUBUNIT SDHC"/>
    <property type="match status" value="1"/>
</dbReference>
<feature type="transmembrane region" description="Helical" evidence="10">
    <location>
        <begin position="20"/>
        <end position="45"/>
    </location>
</feature>
<evidence type="ECO:0000256" key="8">
    <source>
        <dbReference type="ARBA" id="ARBA00023004"/>
    </source>
</evidence>
<dbReference type="GO" id="GO:0009055">
    <property type="term" value="F:electron transfer activity"/>
    <property type="evidence" value="ECO:0007669"/>
    <property type="project" value="InterPro"/>
</dbReference>
<evidence type="ECO:0000256" key="1">
    <source>
        <dbReference type="ARBA" id="ARBA00001971"/>
    </source>
</evidence>
<proteinExistence type="inferred from homology"/>
<dbReference type="InterPro" id="IPR034804">
    <property type="entry name" value="SQR/QFR_C/D"/>
</dbReference>
<keyword evidence="12" id="KW-1185">Reference proteome</keyword>
<organism evidence="11 12">
    <name type="scientific">Sulfobacillus harzensis</name>
    <dbReference type="NCBI Taxonomy" id="2729629"/>
    <lineage>
        <taxon>Bacteria</taxon>
        <taxon>Bacillati</taxon>
        <taxon>Bacillota</taxon>
        <taxon>Clostridia</taxon>
        <taxon>Eubacteriales</taxon>
        <taxon>Clostridiales Family XVII. Incertae Sedis</taxon>
        <taxon>Sulfobacillus</taxon>
    </lineage>
</organism>
<evidence type="ECO:0000313" key="12">
    <source>
        <dbReference type="Proteomes" id="UP000533476"/>
    </source>
</evidence>
<sequence length="125" mass="14151">MRQASYRIRAIYRTGTWAWLLHRVSGLLIVAYLYFHLIVLSSVVWPGGPRAFNRVVADLTTPPFIVADWALFTIIFFHALNGIRLLLLDLGWMVDQQKKLFWVAMGIGAVLLAGSVVAMLPQVRL</sequence>
<keyword evidence="7 10" id="KW-1133">Transmembrane helix</keyword>
<comment type="similarity">
    <text evidence="3">Belongs to the cytochrome b560 family.</text>
</comment>
<keyword evidence="6" id="KW-0479">Metal-binding</keyword>
<comment type="subcellular location">
    <subcellularLocation>
        <location evidence="2">Membrane</location>
    </subcellularLocation>
</comment>
<dbReference type="GO" id="GO:0046872">
    <property type="term" value="F:metal ion binding"/>
    <property type="evidence" value="ECO:0007669"/>
    <property type="project" value="UniProtKB-KW"/>
</dbReference>
<dbReference type="InterPro" id="IPR000701">
    <property type="entry name" value="SuccDH_FuR_B_TM-su"/>
</dbReference>
<comment type="cofactor">
    <cofactor evidence="1">
        <name>heme</name>
        <dbReference type="ChEBI" id="CHEBI:30413"/>
    </cofactor>
</comment>
<evidence type="ECO:0000256" key="10">
    <source>
        <dbReference type="SAM" id="Phobius"/>
    </source>
</evidence>
<dbReference type="AlphaFoldDB" id="A0A7Y0L395"/>
<dbReference type="Pfam" id="PF01127">
    <property type="entry name" value="Sdh_cyt"/>
    <property type="match status" value="1"/>
</dbReference>
<dbReference type="InterPro" id="IPR039023">
    <property type="entry name" value="SdhC_prok"/>
</dbReference>
<reference evidence="11 12" key="1">
    <citation type="submission" date="2020-04" db="EMBL/GenBank/DDBJ databases">
        <authorList>
            <person name="Zhang R."/>
            <person name="Schippers A."/>
        </authorList>
    </citation>
    <scope>NUCLEOTIDE SEQUENCE [LARGE SCALE GENOMIC DNA]</scope>
    <source>
        <strain evidence="11 12">DSM 109850</strain>
    </source>
</reference>
<accession>A0A7Y0L395</accession>
<evidence type="ECO:0000256" key="5">
    <source>
        <dbReference type="ARBA" id="ARBA00022692"/>
    </source>
</evidence>
<evidence type="ECO:0000256" key="2">
    <source>
        <dbReference type="ARBA" id="ARBA00004370"/>
    </source>
</evidence>
<dbReference type="RefSeq" id="WP_169098862.1">
    <property type="nucleotide sequence ID" value="NZ_JABBVZ010000024.1"/>
</dbReference>
<evidence type="ECO:0000256" key="3">
    <source>
        <dbReference type="ARBA" id="ARBA00007244"/>
    </source>
</evidence>
<keyword evidence="4" id="KW-0349">Heme</keyword>
<keyword evidence="9 10" id="KW-0472">Membrane</keyword>
<evidence type="ECO:0000256" key="9">
    <source>
        <dbReference type="ARBA" id="ARBA00023136"/>
    </source>
</evidence>
<comment type="caution">
    <text evidence="11">The sequence shown here is derived from an EMBL/GenBank/DDBJ whole genome shotgun (WGS) entry which is preliminary data.</text>
</comment>
<evidence type="ECO:0000256" key="4">
    <source>
        <dbReference type="ARBA" id="ARBA00022617"/>
    </source>
</evidence>
<dbReference type="SUPFAM" id="SSF81343">
    <property type="entry name" value="Fumarate reductase respiratory complex transmembrane subunits"/>
    <property type="match status" value="1"/>
</dbReference>
<dbReference type="GO" id="GO:0016020">
    <property type="term" value="C:membrane"/>
    <property type="evidence" value="ECO:0007669"/>
    <property type="project" value="UniProtKB-SubCell"/>
</dbReference>
<gene>
    <name evidence="11" type="primary">sdhC</name>
    <name evidence="11" type="ORF">HIJ39_09020</name>
</gene>
<feature type="transmembrane region" description="Helical" evidence="10">
    <location>
        <begin position="65"/>
        <end position="88"/>
    </location>
</feature>
<protein>
    <submittedName>
        <fullName evidence="11">Succinate dehydrogenase, cytochrome b556 subunit</fullName>
    </submittedName>
</protein>
<feature type="transmembrane region" description="Helical" evidence="10">
    <location>
        <begin position="100"/>
        <end position="120"/>
    </location>
</feature>
<keyword evidence="5 10" id="KW-0812">Transmembrane</keyword>
<evidence type="ECO:0000256" key="6">
    <source>
        <dbReference type="ARBA" id="ARBA00022723"/>
    </source>
</evidence>
<dbReference type="PANTHER" id="PTHR41910:SF1">
    <property type="entry name" value="SUCCINATE DEHYDROGENASE HYDROPHOBIC MEMBRANE ANCHOR SUBUNIT"/>
    <property type="match status" value="1"/>
</dbReference>
<dbReference type="Proteomes" id="UP000533476">
    <property type="component" value="Unassembled WGS sequence"/>
</dbReference>
<dbReference type="Gene3D" id="1.20.1300.10">
    <property type="entry name" value="Fumarate reductase/succinate dehydrogenase, transmembrane subunit"/>
    <property type="match status" value="1"/>
</dbReference>
<name>A0A7Y0L395_9FIRM</name>